<dbReference type="eggNOG" id="KOG0048">
    <property type="taxonomic scope" value="Eukaryota"/>
</dbReference>
<dbReference type="SUPFAM" id="SSF46689">
    <property type="entry name" value="Homeodomain-like"/>
    <property type="match status" value="1"/>
</dbReference>
<keyword evidence="11" id="KW-1185">Reference proteome</keyword>
<dbReference type="InterPro" id="IPR017930">
    <property type="entry name" value="Myb_dom"/>
</dbReference>
<dbReference type="GO" id="GO:0000981">
    <property type="term" value="F:DNA-binding transcription factor activity, RNA polymerase II-specific"/>
    <property type="evidence" value="ECO:0000318"/>
    <property type="project" value="GO_Central"/>
</dbReference>
<dbReference type="PANTHER" id="PTHR45614">
    <property type="entry name" value="MYB PROTEIN-RELATED"/>
    <property type="match status" value="1"/>
</dbReference>
<dbReference type="FunFam" id="1.10.10.60:FF:000060">
    <property type="entry name" value="MYB transcription factor"/>
    <property type="match status" value="1"/>
</dbReference>
<evidence type="ECO:0000313" key="10">
    <source>
        <dbReference type="EMBL" id="KDO58018.1"/>
    </source>
</evidence>
<dbReference type="Pfam" id="PF00249">
    <property type="entry name" value="Myb_DNA-binding"/>
    <property type="match status" value="2"/>
</dbReference>
<feature type="compositionally biased region" description="Acidic residues" evidence="7">
    <location>
        <begin position="20"/>
        <end position="31"/>
    </location>
</feature>
<feature type="domain" description="HTH myb-type" evidence="9">
    <location>
        <begin position="54"/>
        <end position="105"/>
    </location>
</feature>
<keyword evidence="4" id="KW-0238">DNA-binding</keyword>
<dbReference type="SMART" id="SM00717">
    <property type="entry name" value="SANT"/>
    <property type="match status" value="2"/>
</dbReference>
<reference evidence="10 11" key="1">
    <citation type="submission" date="2014-04" db="EMBL/GenBank/DDBJ databases">
        <authorList>
            <consortium name="International Citrus Genome Consortium"/>
            <person name="Gmitter F."/>
            <person name="Chen C."/>
            <person name="Farmerie W."/>
            <person name="Harkins T."/>
            <person name="Desany B."/>
            <person name="Mohiuddin M."/>
            <person name="Kodira C."/>
            <person name="Borodovsky M."/>
            <person name="Lomsadze A."/>
            <person name="Burns P."/>
            <person name="Jenkins J."/>
            <person name="Prochnik S."/>
            <person name="Shu S."/>
            <person name="Chapman J."/>
            <person name="Pitluck S."/>
            <person name="Schmutz J."/>
            <person name="Rokhsar D."/>
        </authorList>
    </citation>
    <scope>NUCLEOTIDE SEQUENCE</scope>
</reference>
<dbReference type="EMBL" id="KK784955">
    <property type="protein sequence ID" value="KDO58018.1"/>
    <property type="molecule type" value="Genomic_DNA"/>
</dbReference>
<dbReference type="PaxDb" id="2711-XP_006480929.1"/>
<dbReference type="PROSITE" id="PS51294">
    <property type="entry name" value="HTH_MYB"/>
    <property type="match status" value="2"/>
</dbReference>
<dbReference type="GO" id="GO:0006355">
    <property type="term" value="P:regulation of DNA-templated transcription"/>
    <property type="evidence" value="ECO:0000318"/>
    <property type="project" value="GO_Central"/>
</dbReference>
<feature type="region of interest" description="Disordered" evidence="7">
    <location>
        <begin position="20"/>
        <end position="63"/>
    </location>
</feature>
<dbReference type="CDD" id="cd00167">
    <property type="entry name" value="SANT"/>
    <property type="match status" value="2"/>
</dbReference>
<dbReference type="PROSITE" id="PS50090">
    <property type="entry name" value="MYB_LIKE"/>
    <property type="match status" value="2"/>
</dbReference>
<keyword evidence="6" id="KW-0539">Nucleus</keyword>
<evidence type="ECO:0000313" key="11">
    <source>
        <dbReference type="Proteomes" id="UP000027120"/>
    </source>
</evidence>
<dbReference type="GO" id="GO:0000978">
    <property type="term" value="F:RNA polymerase II cis-regulatory region sequence-specific DNA binding"/>
    <property type="evidence" value="ECO:0000318"/>
    <property type="project" value="GO_Central"/>
</dbReference>
<dbReference type="GO" id="GO:0005634">
    <property type="term" value="C:nucleus"/>
    <property type="evidence" value="ECO:0000318"/>
    <property type="project" value="GO_Central"/>
</dbReference>
<evidence type="ECO:0000256" key="4">
    <source>
        <dbReference type="ARBA" id="ARBA00023125"/>
    </source>
</evidence>
<comment type="subcellular location">
    <subcellularLocation>
        <location evidence="1">Nucleus</location>
    </subcellularLocation>
</comment>
<evidence type="ECO:0000256" key="7">
    <source>
        <dbReference type="SAM" id="MobiDB-lite"/>
    </source>
</evidence>
<feature type="domain" description="Myb-like" evidence="8">
    <location>
        <begin position="106"/>
        <end position="156"/>
    </location>
</feature>
<dbReference type="PANTHER" id="PTHR45614:SF300">
    <property type="entry name" value="MYB TRANSCRIPTION FACTOR"/>
    <property type="match status" value="1"/>
</dbReference>
<organism evidence="10 11">
    <name type="scientific">Citrus sinensis</name>
    <name type="common">Sweet orange</name>
    <name type="synonym">Citrus aurantium var. sinensis</name>
    <dbReference type="NCBI Taxonomy" id="2711"/>
    <lineage>
        <taxon>Eukaryota</taxon>
        <taxon>Viridiplantae</taxon>
        <taxon>Streptophyta</taxon>
        <taxon>Embryophyta</taxon>
        <taxon>Tracheophyta</taxon>
        <taxon>Spermatophyta</taxon>
        <taxon>Magnoliopsida</taxon>
        <taxon>eudicotyledons</taxon>
        <taxon>Gunneridae</taxon>
        <taxon>Pentapetalae</taxon>
        <taxon>rosids</taxon>
        <taxon>malvids</taxon>
        <taxon>Sapindales</taxon>
        <taxon>Rutaceae</taxon>
        <taxon>Aurantioideae</taxon>
        <taxon>Citrus</taxon>
    </lineage>
</organism>
<feature type="domain" description="Myb-like" evidence="8">
    <location>
        <begin position="54"/>
        <end position="105"/>
    </location>
</feature>
<dbReference type="InterPro" id="IPR001005">
    <property type="entry name" value="SANT/Myb"/>
</dbReference>
<evidence type="ECO:0000259" key="9">
    <source>
        <dbReference type="PROSITE" id="PS51294"/>
    </source>
</evidence>
<feature type="domain" description="HTH myb-type" evidence="9">
    <location>
        <begin position="106"/>
        <end position="160"/>
    </location>
</feature>
<keyword evidence="2" id="KW-0677">Repeat</keyword>
<evidence type="ECO:0000256" key="3">
    <source>
        <dbReference type="ARBA" id="ARBA00023015"/>
    </source>
</evidence>
<dbReference type="Gene3D" id="1.10.10.60">
    <property type="entry name" value="Homeodomain-like"/>
    <property type="match status" value="2"/>
</dbReference>
<evidence type="ECO:0000256" key="6">
    <source>
        <dbReference type="ARBA" id="ARBA00023242"/>
    </source>
</evidence>
<dbReference type="AlphaFoldDB" id="A0A067ESC3"/>
<keyword evidence="3" id="KW-0805">Transcription regulation</keyword>
<dbReference type="InterPro" id="IPR009057">
    <property type="entry name" value="Homeodomain-like_sf"/>
</dbReference>
<evidence type="ECO:0000256" key="1">
    <source>
        <dbReference type="ARBA" id="ARBA00004123"/>
    </source>
</evidence>
<evidence type="ECO:0000256" key="5">
    <source>
        <dbReference type="ARBA" id="ARBA00023163"/>
    </source>
</evidence>
<dbReference type="FunFam" id="1.10.10.60:FF:000344">
    <property type="entry name" value="Transcription factor MYB44"/>
    <property type="match status" value="1"/>
</dbReference>
<dbReference type="SMR" id="A0A067ESC3"/>
<evidence type="ECO:0000256" key="2">
    <source>
        <dbReference type="ARBA" id="ARBA00022737"/>
    </source>
</evidence>
<name>A0A067ESC3_CITSI</name>
<keyword evidence="5" id="KW-0804">Transcription</keyword>
<accession>A0A067ESC3</accession>
<sequence length="369" mass="40219">MKMEPETEIEKWKATVIEVEGGDAVEADADGGADRGRSGDDSVVAVGEGSKRSGRSRVKGPWSPEQDAVLSELVSKFGARNWSLIARGIAGRSGKSCRLRWCNQLDPAVKRKPFTDEEDQIIVAAHAVHGNKWAVISRLLPGRTDNAIKNHWNSTLRRRGVELRRTMKLGSVNMMEDMNVDKTKASSEETLSCGDVNSFKFLEEKDTSSLENLNNHCGDKSTTEVLSSQETEEPPTLFRPLARVSAFSVYNTLDDPETASIHPRQTPSQGPLVQVTMPDAGTCKLLEGVYGERMVPHWCGYGCCGIQHGGNCQSSLLGPEFFDFSGPPAFPSYELAAIATDISNVAWLKSGLENSSVTVMGDEAGRIKN</sequence>
<feature type="region of interest" description="Disordered" evidence="7">
    <location>
        <begin position="212"/>
        <end position="235"/>
    </location>
</feature>
<proteinExistence type="predicted"/>
<protein>
    <submittedName>
        <fullName evidence="10">Uncharacterized protein</fullName>
    </submittedName>
</protein>
<evidence type="ECO:0000259" key="8">
    <source>
        <dbReference type="PROSITE" id="PS50090"/>
    </source>
</evidence>
<dbReference type="Proteomes" id="UP000027120">
    <property type="component" value="Unassembled WGS sequence"/>
</dbReference>
<gene>
    <name evidence="10" type="ORF">CISIN_1g017566mg</name>
</gene>
<dbReference type="InterPro" id="IPR050560">
    <property type="entry name" value="MYB_TF"/>
</dbReference>